<dbReference type="AlphaFoldDB" id="A0A4Q9Q3D3"/>
<evidence type="ECO:0000313" key="2">
    <source>
        <dbReference type="EMBL" id="TBU61531.1"/>
    </source>
</evidence>
<feature type="compositionally biased region" description="Basic and acidic residues" evidence="1">
    <location>
        <begin position="26"/>
        <end position="35"/>
    </location>
</feature>
<protein>
    <submittedName>
        <fullName evidence="2">Uncharacterized protein</fullName>
    </submittedName>
</protein>
<feature type="non-terminal residue" evidence="2">
    <location>
        <position position="162"/>
    </location>
</feature>
<evidence type="ECO:0000256" key="1">
    <source>
        <dbReference type="SAM" id="MobiDB-lite"/>
    </source>
</evidence>
<keyword evidence="3" id="KW-1185">Reference proteome</keyword>
<evidence type="ECO:0000313" key="3">
    <source>
        <dbReference type="Proteomes" id="UP000292082"/>
    </source>
</evidence>
<organism evidence="2 3">
    <name type="scientific">Dichomitus squalens</name>
    <dbReference type="NCBI Taxonomy" id="114155"/>
    <lineage>
        <taxon>Eukaryota</taxon>
        <taxon>Fungi</taxon>
        <taxon>Dikarya</taxon>
        <taxon>Basidiomycota</taxon>
        <taxon>Agaricomycotina</taxon>
        <taxon>Agaricomycetes</taxon>
        <taxon>Polyporales</taxon>
        <taxon>Polyporaceae</taxon>
        <taxon>Dichomitus</taxon>
    </lineage>
</organism>
<name>A0A4Q9Q3D3_9APHY</name>
<proteinExistence type="predicted"/>
<dbReference type="Proteomes" id="UP000292082">
    <property type="component" value="Unassembled WGS sequence"/>
</dbReference>
<gene>
    <name evidence="2" type="ORF">BD310DRAFT_198896</name>
</gene>
<accession>A0A4Q9Q3D3</accession>
<feature type="region of interest" description="Disordered" evidence="1">
    <location>
        <begin position="19"/>
        <end position="48"/>
    </location>
</feature>
<sequence>MIAYGLTWIRVVTPVRQVGHHPHANGRSDRVRNERGGTPTGTDSTEHSTAMRGLDELYLSILEAALRYDGPMPVSLVGAWLQIWLFSTNRGHNGCWMSSRAFRTRSRDLYRPSSLSSATQGSRTSRCAQYTRPWLNVSSVQSAARTRGVLLTRAVSTLTLPR</sequence>
<reference evidence="2 3" key="1">
    <citation type="submission" date="2019-01" db="EMBL/GenBank/DDBJ databases">
        <title>Draft genome sequences of three monokaryotic isolates of the white-rot basidiomycete fungus Dichomitus squalens.</title>
        <authorList>
            <consortium name="DOE Joint Genome Institute"/>
            <person name="Lopez S.C."/>
            <person name="Andreopoulos B."/>
            <person name="Pangilinan J."/>
            <person name="Lipzen A."/>
            <person name="Riley R."/>
            <person name="Ahrendt S."/>
            <person name="Ng V."/>
            <person name="Barry K."/>
            <person name="Daum C."/>
            <person name="Grigoriev I.V."/>
            <person name="Hilden K.S."/>
            <person name="Makela M.R."/>
            <person name="de Vries R.P."/>
        </authorList>
    </citation>
    <scope>NUCLEOTIDE SEQUENCE [LARGE SCALE GENOMIC DNA]</scope>
    <source>
        <strain evidence="2 3">CBS 464.89</strain>
    </source>
</reference>
<dbReference type="EMBL" id="ML145098">
    <property type="protein sequence ID" value="TBU61531.1"/>
    <property type="molecule type" value="Genomic_DNA"/>
</dbReference>